<sequence>MTIRTTLLVVFLLALAAAPFVLPEYYVTLLNYIGLGSLATLGIVLLTGIGGLTSFGQAAFVGIGAYATAYATTAWGFSPWFALPLGLFAAAACALAIGAVTLRLSGHYLPLSTIAWSLSLYYLVGNLPVLGAHDGITGLPAVSLFGVVLDDARSFSFLIWIFVLLGLLSVHNLLGSRAGRAIRCLRGRSTMAEAFGVDTTRLKVAIFVHAALLAAASGWLYAHLVRFVNPTPFGLNVGIEYLFMAVVGGVGQLAGAVVGAGVMVVLRDVLQDVAARVLGVSGAIEIVAYGVLIIVLLQNARAGIVPFVTRRLPAPEPLKVPDDAPSLPMRDRPARGETVLVADKVVRRFGGLVAVNEVSFTLKAGEILGVIGPNGAGKSTLFNLLSGVLPLTGGAISVLGRAANGLTSRAIARLGLARTFQHVQLRGDMSVLENVALGAHMRSRKGILSAILRLDRKEEGALLAEALRQLERVGLADSRNVPAGSLALGQQRIVEIARALASDPVVLLLDEPAAGLRYHEKQALAALLDSLRAEGMSILIVEHDMDFVMNLVDRLVVMEFGRPIASGVPGAVQNDPAVLEAYLGGAV</sequence>
<evidence type="ECO:0000256" key="9">
    <source>
        <dbReference type="SAM" id="Phobius"/>
    </source>
</evidence>
<feature type="transmembrane region" description="Helical" evidence="9">
    <location>
        <begin position="152"/>
        <end position="174"/>
    </location>
</feature>
<name>A0ABX0V4V2_9HYPH</name>
<evidence type="ECO:0000256" key="1">
    <source>
        <dbReference type="ARBA" id="ARBA00004651"/>
    </source>
</evidence>
<dbReference type="RefSeq" id="WP_166955881.1">
    <property type="nucleotide sequence ID" value="NZ_JAASQI010000011.1"/>
</dbReference>
<feature type="transmembrane region" description="Helical" evidence="9">
    <location>
        <begin position="273"/>
        <end position="297"/>
    </location>
</feature>
<evidence type="ECO:0000256" key="5">
    <source>
        <dbReference type="ARBA" id="ARBA00022741"/>
    </source>
</evidence>
<dbReference type="SMART" id="SM00382">
    <property type="entry name" value="AAA"/>
    <property type="match status" value="1"/>
</dbReference>
<organism evidence="11 12">
    <name type="scientific">Pseudochelatococcus lubricantis</name>
    <dbReference type="NCBI Taxonomy" id="1538102"/>
    <lineage>
        <taxon>Bacteria</taxon>
        <taxon>Pseudomonadati</taxon>
        <taxon>Pseudomonadota</taxon>
        <taxon>Alphaproteobacteria</taxon>
        <taxon>Hyphomicrobiales</taxon>
        <taxon>Chelatococcaceae</taxon>
        <taxon>Pseudochelatococcus</taxon>
    </lineage>
</organism>
<accession>A0ABX0V4V2</accession>
<dbReference type="InterPro" id="IPR032823">
    <property type="entry name" value="BCA_ABC_TP_C"/>
</dbReference>
<feature type="transmembrane region" description="Helical" evidence="9">
    <location>
        <begin position="242"/>
        <end position="266"/>
    </location>
</feature>
<feature type="domain" description="ABC transporter" evidence="10">
    <location>
        <begin position="340"/>
        <end position="585"/>
    </location>
</feature>
<dbReference type="InterPro" id="IPR001851">
    <property type="entry name" value="ABC_transp_permease"/>
</dbReference>
<evidence type="ECO:0000256" key="3">
    <source>
        <dbReference type="ARBA" id="ARBA00022475"/>
    </source>
</evidence>
<keyword evidence="8 9" id="KW-0472">Membrane</keyword>
<keyword evidence="4 9" id="KW-0812">Transmembrane</keyword>
<protein>
    <submittedName>
        <fullName evidence="11">Branched-chain amino acid transport system permease protein</fullName>
    </submittedName>
</protein>
<dbReference type="SUPFAM" id="SSF52540">
    <property type="entry name" value="P-loop containing nucleoside triphosphate hydrolases"/>
    <property type="match status" value="1"/>
</dbReference>
<evidence type="ECO:0000313" key="12">
    <source>
        <dbReference type="Proteomes" id="UP001429580"/>
    </source>
</evidence>
<feature type="transmembrane region" description="Helical" evidence="9">
    <location>
        <begin position="59"/>
        <end position="77"/>
    </location>
</feature>
<dbReference type="Pfam" id="PF00005">
    <property type="entry name" value="ABC_tran"/>
    <property type="match status" value="1"/>
</dbReference>
<keyword evidence="3" id="KW-1003">Cell membrane</keyword>
<feature type="transmembrane region" description="Helical" evidence="9">
    <location>
        <begin position="33"/>
        <end position="52"/>
    </location>
</feature>
<feature type="transmembrane region" description="Helical" evidence="9">
    <location>
        <begin position="204"/>
        <end position="222"/>
    </location>
</feature>
<evidence type="ECO:0000256" key="4">
    <source>
        <dbReference type="ARBA" id="ARBA00022692"/>
    </source>
</evidence>
<dbReference type="Pfam" id="PF12399">
    <property type="entry name" value="BCA_ABC_TP_C"/>
    <property type="match status" value="1"/>
</dbReference>
<evidence type="ECO:0000256" key="2">
    <source>
        <dbReference type="ARBA" id="ARBA00022448"/>
    </source>
</evidence>
<feature type="transmembrane region" description="Helical" evidence="9">
    <location>
        <begin position="114"/>
        <end position="132"/>
    </location>
</feature>
<keyword evidence="7 9" id="KW-1133">Transmembrane helix</keyword>
<evidence type="ECO:0000313" key="11">
    <source>
        <dbReference type="EMBL" id="NIJ59967.1"/>
    </source>
</evidence>
<dbReference type="InterPro" id="IPR043428">
    <property type="entry name" value="LivM-like"/>
</dbReference>
<dbReference type="Pfam" id="PF02653">
    <property type="entry name" value="BPD_transp_2"/>
    <property type="match status" value="1"/>
</dbReference>
<gene>
    <name evidence="11" type="ORF">FHS82_003828</name>
</gene>
<dbReference type="PANTHER" id="PTHR45772:SF2">
    <property type="entry name" value="ABC TRANSPORTER ATP-BINDING PROTEIN"/>
    <property type="match status" value="1"/>
</dbReference>
<reference evidence="11 12" key="1">
    <citation type="submission" date="2020-03" db="EMBL/GenBank/DDBJ databases">
        <title>Genomic Encyclopedia of Type Strains, Phase IV (KMG-IV): sequencing the most valuable type-strain genomes for metagenomic binning, comparative biology and taxonomic classification.</title>
        <authorList>
            <person name="Goeker M."/>
        </authorList>
    </citation>
    <scope>NUCLEOTIDE SEQUENCE [LARGE SCALE GENOMIC DNA]</scope>
    <source>
        <strain evidence="11 12">DSM 103870</strain>
    </source>
</reference>
<dbReference type="Proteomes" id="UP001429580">
    <property type="component" value="Unassembled WGS sequence"/>
</dbReference>
<dbReference type="InterPro" id="IPR027417">
    <property type="entry name" value="P-loop_NTPase"/>
</dbReference>
<dbReference type="CDD" id="cd03219">
    <property type="entry name" value="ABC_Mj1267_LivG_branched"/>
    <property type="match status" value="1"/>
</dbReference>
<keyword evidence="6" id="KW-0067">ATP-binding</keyword>
<keyword evidence="2" id="KW-0813">Transport</keyword>
<dbReference type="CDD" id="cd06581">
    <property type="entry name" value="TM_PBP1_LivM_like"/>
    <property type="match status" value="1"/>
</dbReference>
<evidence type="ECO:0000256" key="6">
    <source>
        <dbReference type="ARBA" id="ARBA00022840"/>
    </source>
</evidence>
<evidence type="ECO:0000256" key="8">
    <source>
        <dbReference type="ARBA" id="ARBA00023136"/>
    </source>
</evidence>
<feature type="transmembrane region" description="Helical" evidence="9">
    <location>
        <begin position="83"/>
        <end position="102"/>
    </location>
</feature>
<proteinExistence type="predicted"/>
<dbReference type="EMBL" id="JAASQI010000011">
    <property type="protein sequence ID" value="NIJ59967.1"/>
    <property type="molecule type" value="Genomic_DNA"/>
</dbReference>
<keyword evidence="12" id="KW-1185">Reference proteome</keyword>
<keyword evidence="5" id="KW-0547">Nucleotide-binding</keyword>
<comment type="caution">
    <text evidence="11">The sequence shown here is derived from an EMBL/GenBank/DDBJ whole genome shotgun (WGS) entry which is preliminary data.</text>
</comment>
<evidence type="ECO:0000256" key="7">
    <source>
        <dbReference type="ARBA" id="ARBA00022989"/>
    </source>
</evidence>
<dbReference type="PANTHER" id="PTHR45772">
    <property type="entry name" value="CONSERVED COMPONENT OF ABC TRANSPORTER FOR NATURAL AMINO ACIDS-RELATED"/>
    <property type="match status" value="1"/>
</dbReference>
<dbReference type="PROSITE" id="PS50893">
    <property type="entry name" value="ABC_TRANSPORTER_2"/>
    <property type="match status" value="1"/>
</dbReference>
<evidence type="ECO:0000259" key="10">
    <source>
        <dbReference type="PROSITE" id="PS50893"/>
    </source>
</evidence>
<dbReference type="Gene3D" id="3.40.50.300">
    <property type="entry name" value="P-loop containing nucleotide triphosphate hydrolases"/>
    <property type="match status" value="1"/>
</dbReference>
<dbReference type="InterPro" id="IPR003439">
    <property type="entry name" value="ABC_transporter-like_ATP-bd"/>
</dbReference>
<dbReference type="InterPro" id="IPR003593">
    <property type="entry name" value="AAA+_ATPase"/>
</dbReference>
<dbReference type="InterPro" id="IPR051120">
    <property type="entry name" value="ABC_AA/LPS_Transport"/>
</dbReference>
<comment type="subcellular location">
    <subcellularLocation>
        <location evidence="1">Cell membrane</location>
        <topology evidence="1">Multi-pass membrane protein</topology>
    </subcellularLocation>
</comment>